<protein>
    <submittedName>
        <fullName evidence="1">Uncharacterized protein</fullName>
    </submittedName>
</protein>
<reference evidence="1 2" key="2">
    <citation type="journal article" date="2022" name="Mol. Ecol. Resour.">
        <title>The genomes of chicory, endive, great burdock and yacon provide insights into Asteraceae paleo-polyploidization history and plant inulin production.</title>
        <authorList>
            <person name="Fan W."/>
            <person name="Wang S."/>
            <person name="Wang H."/>
            <person name="Wang A."/>
            <person name="Jiang F."/>
            <person name="Liu H."/>
            <person name="Zhao H."/>
            <person name="Xu D."/>
            <person name="Zhang Y."/>
        </authorList>
    </citation>
    <scope>NUCLEOTIDE SEQUENCE [LARGE SCALE GENOMIC DNA]</scope>
    <source>
        <strain evidence="2">cv. Punajuju</strain>
        <tissue evidence="1">Leaves</tissue>
    </source>
</reference>
<accession>A0ACB9CZ93</accession>
<comment type="caution">
    <text evidence="1">The sequence shown here is derived from an EMBL/GenBank/DDBJ whole genome shotgun (WGS) entry which is preliminary data.</text>
</comment>
<proteinExistence type="predicted"/>
<organism evidence="1 2">
    <name type="scientific">Cichorium intybus</name>
    <name type="common">Chicory</name>
    <dbReference type="NCBI Taxonomy" id="13427"/>
    <lineage>
        <taxon>Eukaryota</taxon>
        <taxon>Viridiplantae</taxon>
        <taxon>Streptophyta</taxon>
        <taxon>Embryophyta</taxon>
        <taxon>Tracheophyta</taxon>
        <taxon>Spermatophyta</taxon>
        <taxon>Magnoliopsida</taxon>
        <taxon>eudicotyledons</taxon>
        <taxon>Gunneridae</taxon>
        <taxon>Pentapetalae</taxon>
        <taxon>asterids</taxon>
        <taxon>campanulids</taxon>
        <taxon>Asterales</taxon>
        <taxon>Asteraceae</taxon>
        <taxon>Cichorioideae</taxon>
        <taxon>Cichorieae</taxon>
        <taxon>Cichoriinae</taxon>
        <taxon>Cichorium</taxon>
    </lineage>
</organism>
<dbReference type="Proteomes" id="UP001055811">
    <property type="component" value="Linkage Group LG05"/>
</dbReference>
<evidence type="ECO:0000313" key="1">
    <source>
        <dbReference type="EMBL" id="KAI3739505.1"/>
    </source>
</evidence>
<name>A0ACB9CZ93_CICIN</name>
<keyword evidence="2" id="KW-1185">Reference proteome</keyword>
<dbReference type="EMBL" id="CM042013">
    <property type="protein sequence ID" value="KAI3739505.1"/>
    <property type="molecule type" value="Genomic_DNA"/>
</dbReference>
<sequence>MGFDPLTGCPPGAFIRLILSGCGRQDLCCGRRGPNRPLVVRPLSFVAALLEQTGRMGRTRSVSDLGATRRSRRQVQFVLVVLADPSLESWSVLLQGDFARAIFVGWKGLPGEGFPAVVEFGILEECAGERASDCQMARYRS</sequence>
<reference evidence="2" key="1">
    <citation type="journal article" date="2022" name="Mol. Ecol. Resour.">
        <title>The genomes of chicory, endive, great burdock and yacon provide insights into Asteraceae palaeo-polyploidization history and plant inulin production.</title>
        <authorList>
            <person name="Fan W."/>
            <person name="Wang S."/>
            <person name="Wang H."/>
            <person name="Wang A."/>
            <person name="Jiang F."/>
            <person name="Liu H."/>
            <person name="Zhao H."/>
            <person name="Xu D."/>
            <person name="Zhang Y."/>
        </authorList>
    </citation>
    <scope>NUCLEOTIDE SEQUENCE [LARGE SCALE GENOMIC DNA]</scope>
    <source>
        <strain evidence="2">cv. Punajuju</strain>
    </source>
</reference>
<evidence type="ECO:0000313" key="2">
    <source>
        <dbReference type="Proteomes" id="UP001055811"/>
    </source>
</evidence>
<gene>
    <name evidence="1" type="ORF">L2E82_29912</name>
</gene>